<evidence type="ECO:0000256" key="1">
    <source>
        <dbReference type="SAM" id="MobiDB-lite"/>
    </source>
</evidence>
<keyword evidence="3" id="KW-1185">Reference proteome</keyword>
<dbReference type="Proteomes" id="UP000035721">
    <property type="component" value="Unassembled WGS sequence"/>
</dbReference>
<feature type="compositionally biased region" description="Polar residues" evidence="1">
    <location>
        <begin position="9"/>
        <end position="18"/>
    </location>
</feature>
<dbReference type="AlphaFoldDB" id="A0A077LSM4"/>
<evidence type="ECO:0000313" key="2">
    <source>
        <dbReference type="EMBL" id="CCH75988.1"/>
    </source>
</evidence>
<dbReference type="EMBL" id="CAJB01000002">
    <property type="protein sequence ID" value="CCH75988.1"/>
    <property type="molecule type" value="Genomic_DNA"/>
</dbReference>
<protein>
    <submittedName>
        <fullName evidence="2">Uncharacterized protein</fullName>
    </submittedName>
</protein>
<organism evidence="2 3">
    <name type="scientific">Nostocoides japonicum T1-X7</name>
    <dbReference type="NCBI Taxonomy" id="1194083"/>
    <lineage>
        <taxon>Bacteria</taxon>
        <taxon>Bacillati</taxon>
        <taxon>Actinomycetota</taxon>
        <taxon>Actinomycetes</taxon>
        <taxon>Micrococcales</taxon>
        <taxon>Intrasporangiaceae</taxon>
        <taxon>Nostocoides</taxon>
    </lineage>
</organism>
<sequence length="133" mass="13670">MRCAGVNGGLTSKSNATPASGGVPASRWPNHVADDDAGGCASRTSGGPSALGMATAIGLVPKIGMLTPEAATFGREAVQAQGTGTDWLLTYTIGRERRRAGGARRPPRRPSCQYQGPICSMVIPAVRSCNTSR</sequence>
<proteinExistence type="predicted"/>
<feature type="region of interest" description="Disordered" evidence="1">
    <location>
        <begin position="1"/>
        <end position="47"/>
    </location>
</feature>
<gene>
    <name evidence="2" type="ORF">BN12_100017</name>
</gene>
<reference evidence="2 3" key="1">
    <citation type="journal article" date="2013" name="ISME J.">
        <title>A metabolic model for members of the genus Tetrasphaera involved in enhanced biological phosphorus removal.</title>
        <authorList>
            <person name="Kristiansen R."/>
            <person name="Nguyen H.T.T."/>
            <person name="Saunders A.M."/>
            <person name="Nielsen J.L."/>
            <person name="Wimmer R."/>
            <person name="Le V.Q."/>
            <person name="McIlroy S.J."/>
            <person name="Petrovski S."/>
            <person name="Seviour R.J."/>
            <person name="Calteau A."/>
            <person name="Nielsen K.L."/>
            <person name="Nielsen P.H."/>
        </authorList>
    </citation>
    <scope>NUCLEOTIDE SEQUENCE [LARGE SCALE GENOMIC DNA]</scope>
    <source>
        <strain evidence="2 3">T1-X7</strain>
    </source>
</reference>
<accession>A0A077LSM4</accession>
<comment type="caution">
    <text evidence="2">The sequence shown here is derived from an EMBL/GenBank/DDBJ whole genome shotgun (WGS) entry which is preliminary data.</text>
</comment>
<name>A0A077LSM4_9MICO</name>
<evidence type="ECO:0000313" key="3">
    <source>
        <dbReference type="Proteomes" id="UP000035721"/>
    </source>
</evidence>